<dbReference type="InterPro" id="IPR002110">
    <property type="entry name" value="Ankyrin_rpt"/>
</dbReference>
<dbReference type="Proteomes" id="UP000828390">
    <property type="component" value="Unassembled WGS sequence"/>
</dbReference>
<dbReference type="Pfam" id="PF12796">
    <property type="entry name" value="Ank_2"/>
    <property type="match status" value="2"/>
</dbReference>
<dbReference type="Gene3D" id="1.25.40.20">
    <property type="entry name" value="Ankyrin repeat-containing domain"/>
    <property type="match status" value="2"/>
</dbReference>
<dbReference type="PROSITE" id="PS50297">
    <property type="entry name" value="ANK_REP_REGION"/>
    <property type="match status" value="2"/>
</dbReference>
<keyword evidence="5" id="KW-1185">Reference proteome</keyword>
<keyword evidence="2 3" id="KW-0040">ANK repeat</keyword>
<dbReference type="EMBL" id="JAIWYP010000002">
    <property type="protein sequence ID" value="KAH3869550.1"/>
    <property type="molecule type" value="Genomic_DNA"/>
</dbReference>
<evidence type="ECO:0000313" key="4">
    <source>
        <dbReference type="EMBL" id="KAH3869550.1"/>
    </source>
</evidence>
<feature type="repeat" description="ANK" evidence="3">
    <location>
        <begin position="33"/>
        <end position="65"/>
    </location>
</feature>
<dbReference type="AlphaFoldDB" id="A0A9D4RKI3"/>
<dbReference type="SMART" id="SM00248">
    <property type="entry name" value="ANK"/>
    <property type="match status" value="3"/>
</dbReference>
<organism evidence="4 5">
    <name type="scientific">Dreissena polymorpha</name>
    <name type="common">Zebra mussel</name>
    <name type="synonym">Mytilus polymorpha</name>
    <dbReference type="NCBI Taxonomy" id="45954"/>
    <lineage>
        <taxon>Eukaryota</taxon>
        <taxon>Metazoa</taxon>
        <taxon>Spiralia</taxon>
        <taxon>Lophotrochozoa</taxon>
        <taxon>Mollusca</taxon>
        <taxon>Bivalvia</taxon>
        <taxon>Autobranchia</taxon>
        <taxon>Heteroconchia</taxon>
        <taxon>Euheterodonta</taxon>
        <taxon>Imparidentia</taxon>
        <taxon>Neoheterodontei</taxon>
        <taxon>Myida</taxon>
        <taxon>Dreissenoidea</taxon>
        <taxon>Dreissenidae</taxon>
        <taxon>Dreissena</taxon>
    </lineage>
</organism>
<keyword evidence="1" id="KW-0677">Repeat</keyword>
<gene>
    <name evidence="4" type="ORF">DPMN_032719</name>
</gene>
<protein>
    <recommendedName>
        <fullName evidence="6">Ankyrin repeat protein</fullName>
    </recommendedName>
</protein>
<comment type="caution">
    <text evidence="4">The sequence shown here is derived from an EMBL/GenBank/DDBJ whole genome shotgun (WGS) entry which is preliminary data.</text>
</comment>
<evidence type="ECO:0000256" key="3">
    <source>
        <dbReference type="PROSITE-ProRule" id="PRU00023"/>
    </source>
</evidence>
<accession>A0A9D4RKI3</accession>
<reference evidence="4" key="1">
    <citation type="journal article" date="2019" name="bioRxiv">
        <title>The Genome of the Zebra Mussel, Dreissena polymorpha: A Resource for Invasive Species Research.</title>
        <authorList>
            <person name="McCartney M.A."/>
            <person name="Auch B."/>
            <person name="Kono T."/>
            <person name="Mallez S."/>
            <person name="Zhang Y."/>
            <person name="Obille A."/>
            <person name="Becker A."/>
            <person name="Abrahante J.E."/>
            <person name="Garbe J."/>
            <person name="Badalamenti J.P."/>
            <person name="Herman A."/>
            <person name="Mangelson H."/>
            <person name="Liachko I."/>
            <person name="Sullivan S."/>
            <person name="Sone E.D."/>
            <person name="Koren S."/>
            <person name="Silverstein K.A.T."/>
            <person name="Beckman K.B."/>
            <person name="Gohl D.M."/>
        </authorList>
    </citation>
    <scope>NUCLEOTIDE SEQUENCE</scope>
    <source>
        <strain evidence="4">Duluth1</strain>
        <tissue evidence="4">Whole animal</tissue>
    </source>
</reference>
<dbReference type="PROSITE" id="PS50088">
    <property type="entry name" value="ANK_REPEAT"/>
    <property type="match status" value="3"/>
</dbReference>
<reference evidence="4" key="2">
    <citation type="submission" date="2020-11" db="EMBL/GenBank/DDBJ databases">
        <authorList>
            <person name="McCartney M.A."/>
            <person name="Auch B."/>
            <person name="Kono T."/>
            <person name="Mallez S."/>
            <person name="Becker A."/>
            <person name="Gohl D.M."/>
            <person name="Silverstein K.A.T."/>
            <person name="Koren S."/>
            <person name="Bechman K.B."/>
            <person name="Herman A."/>
            <person name="Abrahante J.E."/>
            <person name="Garbe J."/>
        </authorList>
    </citation>
    <scope>NUCLEOTIDE SEQUENCE</scope>
    <source>
        <strain evidence="4">Duluth1</strain>
        <tissue evidence="4">Whole animal</tissue>
    </source>
</reference>
<dbReference type="PANTHER" id="PTHR24198:SF165">
    <property type="entry name" value="ANKYRIN REPEAT-CONTAINING PROTEIN-RELATED"/>
    <property type="match status" value="1"/>
</dbReference>
<proteinExistence type="predicted"/>
<name>A0A9D4RKI3_DREPO</name>
<dbReference type="PANTHER" id="PTHR24198">
    <property type="entry name" value="ANKYRIN REPEAT AND PROTEIN KINASE DOMAIN-CONTAINING PROTEIN"/>
    <property type="match status" value="1"/>
</dbReference>
<dbReference type="InterPro" id="IPR036770">
    <property type="entry name" value="Ankyrin_rpt-contain_sf"/>
</dbReference>
<feature type="repeat" description="ANK" evidence="3">
    <location>
        <begin position="126"/>
        <end position="158"/>
    </location>
</feature>
<evidence type="ECO:0000256" key="2">
    <source>
        <dbReference type="ARBA" id="ARBA00023043"/>
    </source>
</evidence>
<evidence type="ECO:0000256" key="1">
    <source>
        <dbReference type="ARBA" id="ARBA00022737"/>
    </source>
</evidence>
<dbReference type="SUPFAM" id="SSF48403">
    <property type="entry name" value="Ankyrin repeat"/>
    <property type="match status" value="1"/>
</dbReference>
<feature type="repeat" description="ANK" evidence="3">
    <location>
        <begin position="90"/>
        <end position="125"/>
    </location>
</feature>
<evidence type="ECO:0008006" key="6">
    <source>
        <dbReference type="Google" id="ProtNLM"/>
    </source>
</evidence>
<sequence>MEELKFCQAANANNIEYVREVLAGEHGSVTSEDVNLALIKAALNGHEECVRLLLDHSANINATNGAEDTALSTVEESVHLSIPKFIYMLHGYSSLMFTVLQRPENYRKILRLLLDAGMNVNEIDHQDMTLLHHAGNKCTEDVIEMLIEAGAKVNTKDVYGVTLLCQQLLIAKSTM</sequence>
<evidence type="ECO:0000313" key="5">
    <source>
        <dbReference type="Proteomes" id="UP000828390"/>
    </source>
</evidence>